<dbReference type="GO" id="GO:0016787">
    <property type="term" value="F:hydrolase activity"/>
    <property type="evidence" value="ECO:0007669"/>
    <property type="project" value="InterPro"/>
</dbReference>
<dbReference type="GO" id="GO:0005524">
    <property type="term" value="F:ATP binding"/>
    <property type="evidence" value="ECO:0007669"/>
    <property type="project" value="InterPro"/>
</dbReference>
<reference evidence="4 5" key="1">
    <citation type="submission" date="2018-12" db="EMBL/GenBank/DDBJ databases">
        <authorList>
            <consortium name="Pathogen Informatics"/>
        </authorList>
    </citation>
    <scope>NUCLEOTIDE SEQUENCE [LARGE SCALE GENOMIC DNA]</scope>
    <source>
        <strain evidence="4 5">NCTC10296</strain>
    </source>
</reference>
<feature type="domain" description="UvrD-like helicase C-terminal" evidence="3">
    <location>
        <begin position="537"/>
        <end position="582"/>
    </location>
</feature>
<dbReference type="KEGG" id="nci:NCTC10296_02053"/>
<keyword evidence="4" id="KW-0067">ATP-binding</keyword>
<keyword evidence="5" id="KW-1185">Reference proteome</keyword>
<dbReference type="GO" id="GO:0000725">
    <property type="term" value="P:recombinational repair"/>
    <property type="evidence" value="ECO:0007669"/>
    <property type="project" value="TreeGrafter"/>
</dbReference>
<organism evidence="4 5">
    <name type="scientific">Neisseria canis</name>
    <dbReference type="NCBI Taxonomy" id="493"/>
    <lineage>
        <taxon>Bacteria</taxon>
        <taxon>Pseudomonadati</taxon>
        <taxon>Pseudomonadota</taxon>
        <taxon>Betaproteobacteria</taxon>
        <taxon>Neisseriales</taxon>
        <taxon>Neisseriaceae</taxon>
        <taxon>Neisseria</taxon>
    </lineage>
</organism>
<dbReference type="Pfam" id="PF13538">
    <property type="entry name" value="UvrD_C_2"/>
    <property type="match status" value="1"/>
</dbReference>
<dbReference type="SUPFAM" id="SSF52540">
    <property type="entry name" value="P-loop containing nucleoside triphosphate hydrolases"/>
    <property type="match status" value="1"/>
</dbReference>
<name>A0A3S4SHI5_9NEIS</name>
<evidence type="ECO:0000313" key="4">
    <source>
        <dbReference type="EMBL" id="VEF02934.1"/>
    </source>
</evidence>
<dbReference type="GO" id="GO:0043138">
    <property type="term" value="F:3'-5' DNA helicase activity"/>
    <property type="evidence" value="ECO:0007669"/>
    <property type="project" value="TreeGrafter"/>
</dbReference>
<dbReference type="Pfam" id="PF04851">
    <property type="entry name" value="ResIII"/>
    <property type="match status" value="1"/>
</dbReference>
<dbReference type="InterPro" id="IPR006935">
    <property type="entry name" value="Helicase/UvrB_N"/>
</dbReference>
<evidence type="ECO:0000259" key="3">
    <source>
        <dbReference type="Pfam" id="PF13538"/>
    </source>
</evidence>
<dbReference type="PANTHER" id="PTHR11070">
    <property type="entry name" value="UVRD / RECB / PCRA DNA HELICASE FAMILY MEMBER"/>
    <property type="match status" value="1"/>
</dbReference>
<feature type="domain" description="Helicase/UvrB N-terminal" evidence="2">
    <location>
        <begin position="189"/>
        <end position="343"/>
    </location>
</feature>
<dbReference type="EMBL" id="LR134313">
    <property type="protein sequence ID" value="VEF02934.1"/>
    <property type="molecule type" value="Genomic_DNA"/>
</dbReference>
<dbReference type="InterPro" id="IPR000212">
    <property type="entry name" value="DNA_helicase_UvrD/REP"/>
</dbReference>
<evidence type="ECO:0000313" key="5">
    <source>
        <dbReference type="Proteomes" id="UP000279284"/>
    </source>
</evidence>
<sequence length="689" mass="80627">MNSLTSSYTNYFFSDVENSTFQSNDDLNKFIEKIKTYSENSLNHDHIFLIQAPLIDSRKYTYEYKEALILLKPKSKIIFINFNSSENEPFNNYYEEVIEDIGYISNKYQYKDKIGRPKKWEHIIEKISNFHEIDCLSDFFKKIKLHENSEQRLSELLISLFTGSINDIEKVDGLNVPDNILDKVKKKILLFDSTQTNFLFNKKNKKRLVIQGLSGTGKTELLLHKLKDLYINSENSKILFTCHNKILANNLKKRIPSFFNFMKVEQQIEWNQRLWCIHAWGSQNDINSGAYRYICHFYNIPFLTYGNNSSFSEVCRIALDAINNDDSNNDKYAFDYIMIDESQDFSDNFINLCERVAKDKIYIAGDIFQSIFGTNAKVNKDVDYLLNQCYRTDPKTLMFSHGLGMGLFENSKLQWPTDEEWQAYGYTIKKHEERYHFSRLPIRRFEDIQTSDSVLIRNINCLNKDEIASKIVESITEIKRNNSTIKPSDIAVIFIEKNRAYNNDMSAIIERKLRESGIEWKINLAFETQVHKDGQLCITNHNNVKGLEFPFVICVSPNNINKDLRIRNALYMAMTRSFIQSTLFINIVDPSIWRQYESGLQDINEKGEMIVTEPDHSNKEEIKQLNLNFDNSTIMSFRDLVLIEIRKQSPNINMKNINWVFDGVLNSCGETYDTELIRSKVKSLLEVLS</sequence>
<dbReference type="InterPro" id="IPR027417">
    <property type="entry name" value="P-loop_NTPase"/>
</dbReference>
<keyword evidence="4" id="KW-0378">Hydrolase</keyword>
<keyword evidence="4" id="KW-0347">Helicase</keyword>
<proteinExistence type="predicted"/>
<dbReference type="InterPro" id="IPR027785">
    <property type="entry name" value="UvrD-like_helicase_C"/>
</dbReference>
<evidence type="ECO:0000256" key="1">
    <source>
        <dbReference type="ARBA" id="ARBA00034923"/>
    </source>
</evidence>
<dbReference type="Gene3D" id="3.40.50.300">
    <property type="entry name" value="P-loop containing nucleotide triphosphate hydrolases"/>
    <property type="match status" value="2"/>
</dbReference>
<keyword evidence="4" id="KW-0547">Nucleotide-binding</keyword>
<dbReference type="Proteomes" id="UP000279284">
    <property type="component" value="Chromosome"/>
</dbReference>
<dbReference type="PANTHER" id="PTHR11070:SF2">
    <property type="entry name" value="ATP-DEPENDENT DNA HELICASE SRS2"/>
    <property type="match status" value="1"/>
</dbReference>
<evidence type="ECO:0000259" key="2">
    <source>
        <dbReference type="Pfam" id="PF04851"/>
    </source>
</evidence>
<gene>
    <name evidence="4" type="ORF">NCTC10296_02053</name>
</gene>
<dbReference type="AlphaFoldDB" id="A0A3S4SHI5"/>
<protein>
    <recommendedName>
        <fullName evidence="1">DNA 3'-5' helicase II</fullName>
    </recommendedName>
</protein>
<dbReference type="GO" id="GO:0003677">
    <property type="term" value="F:DNA binding"/>
    <property type="evidence" value="ECO:0007669"/>
    <property type="project" value="InterPro"/>
</dbReference>
<accession>A0A3S4SHI5</accession>
<dbReference type="RefSeq" id="WP_126326739.1">
    <property type="nucleotide sequence ID" value="NZ_CAUJPY010000004.1"/>
</dbReference>